<dbReference type="InterPro" id="IPR011989">
    <property type="entry name" value="ARM-like"/>
</dbReference>
<dbReference type="InterPro" id="IPR016024">
    <property type="entry name" value="ARM-type_fold"/>
</dbReference>
<organism evidence="1">
    <name type="scientific">marine metagenome</name>
    <dbReference type="NCBI Taxonomy" id="408172"/>
    <lineage>
        <taxon>unclassified sequences</taxon>
        <taxon>metagenomes</taxon>
        <taxon>ecological metagenomes</taxon>
    </lineage>
</organism>
<name>A0A382P3G0_9ZZZZ</name>
<gene>
    <name evidence="1" type="ORF">METZ01_LOCUS320757</name>
</gene>
<sequence length="196" mass="22986">RYFREFVESSVPRVRANALMGLAGYRKHRKRYEDTTREILEGNDTHMLVSILYVIGSIQDRSFMRHLDNLMVSPLAEDPMVRRGLAWAFTRLDDDRGFELFVQLLKTPWKEGDREPAFMHFISQLSRDVRFDLVKFIAVHHYDDTDVIVGANHKFEDSHFDFHEEIQYLEILIDTIAFSRYDSAFADGVPEEVPPS</sequence>
<protein>
    <recommendedName>
        <fullName evidence="2">HEAT repeat domain-containing protein</fullName>
    </recommendedName>
</protein>
<accession>A0A382P3G0</accession>
<reference evidence="1" key="1">
    <citation type="submission" date="2018-05" db="EMBL/GenBank/DDBJ databases">
        <authorList>
            <person name="Lanie J.A."/>
            <person name="Ng W.-L."/>
            <person name="Kazmierczak K.M."/>
            <person name="Andrzejewski T.M."/>
            <person name="Davidsen T.M."/>
            <person name="Wayne K.J."/>
            <person name="Tettelin H."/>
            <person name="Glass J.I."/>
            <person name="Rusch D."/>
            <person name="Podicherti R."/>
            <person name="Tsui H.-C.T."/>
            <person name="Winkler M.E."/>
        </authorList>
    </citation>
    <scope>NUCLEOTIDE SEQUENCE</scope>
</reference>
<proteinExistence type="predicted"/>
<feature type="non-terminal residue" evidence="1">
    <location>
        <position position="1"/>
    </location>
</feature>
<dbReference type="Gene3D" id="1.25.10.10">
    <property type="entry name" value="Leucine-rich Repeat Variant"/>
    <property type="match status" value="1"/>
</dbReference>
<dbReference type="AlphaFoldDB" id="A0A382P3G0"/>
<dbReference type="SUPFAM" id="SSF48371">
    <property type="entry name" value="ARM repeat"/>
    <property type="match status" value="1"/>
</dbReference>
<evidence type="ECO:0000313" key="1">
    <source>
        <dbReference type="EMBL" id="SVC67903.1"/>
    </source>
</evidence>
<dbReference type="EMBL" id="UINC01104616">
    <property type="protein sequence ID" value="SVC67903.1"/>
    <property type="molecule type" value="Genomic_DNA"/>
</dbReference>
<evidence type="ECO:0008006" key="2">
    <source>
        <dbReference type="Google" id="ProtNLM"/>
    </source>
</evidence>